<keyword evidence="1" id="KW-0732">Signal</keyword>
<protein>
    <recommendedName>
        <fullName evidence="4">Secreted protein</fullName>
    </recommendedName>
</protein>
<feature type="signal peptide" evidence="1">
    <location>
        <begin position="1"/>
        <end position="23"/>
    </location>
</feature>
<evidence type="ECO:0000313" key="2">
    <source>
        <dbReference type="EMBL" id="TQV91229.1"/>
    </source>
</evidence>
<evidence type="ECO:0000256" key="1">
    <source>
        <dbReference type="SAM" id="SignalP"/>
    </source>
</evidence>
<accession>A0A545UP53</accession>
<gene>
    <name evidence="2" type="ORF">IF1G_10110</name>
</gene>
<proteinExistence type="predicted"/>
<feature type="chain" id="PRO_5022002982" description="Secreted protein" evidence="1">
    <location>
        <begin position="24"/>
        <end position="93"/>
    </location>
</feature>
<reference evidence="2 3" key="1">
    <citation type="journal article" date="2019" name="Appl. Microbiol. Biotechnol.">
        <title>Genome sequence of Isaria javanica and comparative genome analysis insights into family S53 peptidase evolution in fungal entomopathogens.</title>
        <authorList>
            <person name="Lin R."/>
            <person name="Zhang X."/>
            <person name="Xin B."/>
            <person name="Zou M."/>
            <person name="Gao Y."/>
            <person name="Qin F."/>
            <person name="Hu Q."/>
            <person name="Xie B."/>
            <person name="Cheng X."/>
        </authorList>
    </citation>
    <scope>NUCLEOTIDE SEQUENCE [LARGE SCALE GENOMIC DNA]</scope>
    <source>
        <strain evidence="2 3">IJ1G</strain>
    </source>
</reference>
<sequence length="93" mass="10317">MPASGGKSRGITLFILLETGAWCLNASFPAVQLTEESGGKALTSFLFKRRHCPRGILSAFITRPSFYSRASPTTLIFLREWNLFQAFPHIVLA</sequence>
<dbReference type="EMBL" id="SPUK01000020">
    <property type="protein sequence ID" value="TQV91229.1"/>
    <property type="molecule type" value="Genomic_DNA"/>
</dbReference>
<dbReference type="AlphaFoldDB" id="A0A545UP53"/>
<dbReference type="Proteomes" id="UP000315783">
    <property type="component" value="Unassembled WGS sequence"/>
</dbReference>
<evidence type="ECO:0008006" key="4">
    <source>
        <dbReference type="Google" id="ProtNLM"/>
    </source>
</evidence>
<organism evidence="2 3">
    <name type="scientific">Cordyceps javanica</name>
    <dbReference type="NCBI Taxonomy" id="43265"/>
    <lineage>
        <taxon>Eukaryota</taxon>
        <taxon>Fungi</taxon>
        <taxon>Dikarya</taxon>
        <taxon>Ascomycota</taxon>
        <taxon>Pezizomycotina</taxon>
        <taxon>Sordariomycetes</taxon>
        <taxon>Hypocreomycetidae</taxon>
        <taxon>Hypocreales</taxon>
        <taxon>Cordycipitaceae</taxon>
        <taxon>Cordyceps</taxon>
    </lineage>
</organism>
<keyword evidence="3" id="KW-1185">Reference proteome</keyword>
<evidence type="ECO:0000313" key="3">
    <source>
        <dbReference type="Proteomes" id="UP000315783"/>
    </source>
</evidence>
<comment type="caution">
    <text evidence="2">The sequence shown here is derived from an EMBL/GenBank/DDBJ whole genome shotgun (WGS) entry which is preliminary data.</text>
</comment>
<name>A0A545UP53_9HYPO</name>